<reference evidence="2 4" key="2">
    <citation type="submission" date="2018-08" db="EMBL/GenBank/DDBJ databases">
        <title>Genetic Globetrotter - A new plasmid hitch-hiking vast phylogenetic and geographic distances.</title>
        <authorList>
            <person name="Vollmers J."/>
            <person name="Petersen J."/>
        </authorList>
    </citation>
    <scope>NUCLEOTIDE SEQUENCE [LARGE SCALE GENOMIC DNA]</scope>
    <source>
        <strain evidence="2 4">DSM 26383</strain>
    </source>
</reference>
<dbReference type="PATRIC" id="fig|540747.5.peg.4811"/>
<proteinExistence type="predicted"/>
<dbReference type="EMBL" id="LAXI01000046">
    <property type="protein sequence ID" value="KRS12064.1"/>
    <property type="molecule type" value="Genomic_DNA"/>
</dbReference>
<dbReference type="Proteomes" id="UP000051401">
    <property type="component" value="Unassembled WGS sequence"/>
</dbReference>
<dbReference type="Gene3D" id="1.10.238.160">
    <property type="match status" value="1"/>
</dbReference>
<accession>A0A0T5NTD5</accession>
<organism evidence="1 3">
    <name type="scientific">Roseovarius indicus</name>
    <dbReference type="NCBI Taxonomy" id="540747"/>
    <lineage>
        <taxon>Bacteria</taxon>
        <taxon>Pseudomonadati</taxon>
        <taxon>Pseudomonadota</taxon>
        <taxon>Alphaproteobacteria</taxon>
        <taxon>Rhodobacterales</taxon>
        <taxon>Roseobacteraceae</taxon>
        <taxon>Roseovarius</taxon>
    </lineage>
</organism>
<dbReference type="Pfam" id="PF05930">
    <property type="entry name" value="Phage_AlpA"/>
    <property type="match status" value="1"/>
</dbReference>
<sequence length="69" mass="7641">MSNSITTKRLLRVQEIIAPNGPIPVGKSTWWEGVKSGRFPQPIKLGPRITVWREEDIESLLANGAEDGV</sequence>
<gene>
    <name evidence="2" type="ORF">RIdsm_03741</name>
    <name evidence="1" type="ORF">XM52_28375</name>
</gene>
<name>A0A0T5NTD5_9RHOB</name>
<dbReference type="STRING" id="540747.SAMN04488031_1315"/>
<dbReference type="EMBL" id="CP031598">
    <property type="protein sequence ID" value="QEW27918.1"/>
    <property type="molecule type" value="Genomic_DNA"/>
</dbReference>
<dbReference type="RefSeq" id="WP_057821884.1">
    <property type="nucleotide sequence ID" value="NZ_CP031598.1"/>
</dbReference>
<dbReference type="KEGG" id="rid:RIdsm_03741"/>
<protein>
    <submittedName>
        <fullName evidence="2">Putative transcriptional regulator</fullName>
    </submittedName>
</protein>
<keyword evidence="3" id="KW-1185">Reference proteome</keyword>
<dbReference type="Proteomes" id="UP000325785">
    <property type="component" value="Chromosome"/>
</dbReference>
<evidence type="ECO:0000313" key="1">
    <source>
        <dbReference type="EMBL" id="KRS12064.1"/>
    </source>
</evidence>
<evidence type="ECO:0000313" key="3">
    <source>
        <dbReference type="Proteomes" id="UP000051401"/>
    </source>
</evidence>
<evidence type="ECO:0000313" key="4">
    <source>
        <dbReference type="Proteomes" id="UP000325785"/>
    </source>
</evidence>
<dbReference type="OrthoDB" id="9801242at2"/>
<reference evidence="1 3" key="1">
    <citation type="submission" date="2015-04" db="EMBL/GenBank/DDBJ databases">
        <title>The draft genome sequence of Roseovarius indicus B108T.</title>
        <authorList>
            <person name="Li G."/>
            <person name="Lai Q."/>
            <person name="Shao Z."/>
            <person name="Yan P."/>
        </authorList>
    </citation>
    <scope>NUCLEOTIDE SEQUENCE [LARGE SCALE GENOMIC DNA]</scope>
    <source>
        <strain evidence="1 3">B108</strain>
    </source>
</reference>
<dbReference type="InterPro" id="IPR010260">
    <property type="entry name" value="AlpA"/>
</dbReference>
<evidence type="ECO:0000313" key="2">
    <source>
        <dbReference type="EMBL" id="QEW27918.1"/>
    </source>
</evidence>
<dbReference type="AlphaFoldDB" id="A0A0T5NTD5"/>